<feature type="region of interest" description="Disordered" evidence="3">
    <location>
        <begin position="228"/>
        <end position="284"/>
    </location>
</feature>
<evidence type="ECO:0000313" key="5">
    <source>
        <dbReference type="Proteomes" id="UP001266305"/>
    </source>
</evidence>
<dbReference type="EMBL" id="JASSZA010000019">
    <property type="protein sequence ID" value="KAK2087739.1"/>
    <property type="molecule type" value="Genomic_DNA"/>
</dbReference>
<sequence>MPLTSFLSLQIRWEKNITLGEPPGFLHSWWWCVQGCCGWAMEGDWGRGRVEQTSSPDAHSVFWDLYCAAPDRREACEHSGEAKAFQDYVRGGAGSAGGRLEGASPAHTLPTVRGSAGLSKAEVARGAGGWGARVSEDASTRYGSRACRSPPGVLLFTPMVPHCSCVVPLSQPHWIWGPRGVWNCGLERLYPYACCLGLAASLGTPAGPGGRSWQVGVNALSRRAAVTMAAPARSRDRRAQAHRHGNVGRAVSSSGMIDVGGEGALPGINSSGPRGGREAAVEPP</sequence>
<protein>
    <submittedName>
        <fullName evidence="4">Uncharacterized protein</fullName>
    </submittedName>
</protein>
<gene>
    <name evidence="4" type="ORF">P7K49_033646</name>
</gene>
<accession>A0ABQ9TSI3</accession>
<reference evidence="4 5" key="1">
    <citation type="submission" date="2023-05" db="EMBL/GenBank/DDBJ databases">
        <title>B98-5 Cell Line De Novo Hybrid Assembly: An Optical Mapping Approach.</title>
        <authorList>
            <person name="Kananen K."/>
            <person name="Auerbach J.A."/>
            <person name="Kautto E."/>
            <person name="Blachly J.S."/>
        </authorList>
    </citation>
    <scope>NUCLEOTIDE SEQUENCE [LARGE SCALE GENOMIC DNA]</scope>
    <source>
        <strain evidence="4">B95-8</strain>
        <tissue evidence="4">Cell line</tissue>
    </source>
</reference>
<dbReference type="PANTHER" id="PTHR12610:SF30">
    <property type="entry name" value="SINGLE-STRANDED DNA-BINDING PROTEIN 4"/>
    <property type="match status" value="1"/>
</dbReference>
<name>A0ABQ9TSI3_SAGOE</name>
<proteinExistence type="predicted"/>
<comment type="subcellular location">
    <subcellularLocation>
        <location evidence="1">Nucleus</location>
    </subcellularLocation>
</comment>
<dbReference type="Proteomes" id="UP001266305">
    <property type="component" value="Unassembled WGS sequence"/>
</dbReference>
<comment type="caution">
    <text evidence="4">The sequence shown here is derived from an EMBL/GenBank/DDBJ whole genome shotgun (WGS) entry which is preliminary data.</text>
</comment>
<dbReference type="PANTHER" id="PTHR12610">
    <property type="entry name" value="SINGLE STRANDED DNA BINDING PROTEIN"/>
    <property type="match status" value="1"/>
</dbReference>
<evidence type="ECO:0000256" key="1">
    <source>
        <dbReference type="ARBA" id="ARBA00004123"/>
    </source>
</evidence>
<keyword evidence="2" id="KW-0539">Nucleus</keyword>
<keyword evidence="5" id="KW-1185">Reference proteome</keyword>
<organism evidence="4 5">
    <name type="scientific">Saguinus oedipus</name>
    <name type="common">Cotton-top tamarin</name>
    <name type="synonym">Oedipomidas oedipus</name>
    <dbReference type="NCBI Taxonomy" id="9490"/>
    <lineage>
        <taxon>Eukaryota</taxon>
        <taxon>Metazoa</taxon>
        <taxon>Chordata</taxon>
        <taxon>Craniata</taxon>
        <taxon>Vertebrata</taxon>
        <taxon>Euteleostomi</taxon>
        <taxon>Mammalia</taxon>
        <taxon>Eutheria</taxon>
        <taxon>Euarchontoglires</taxon>
        <taxon>Primates</taxon>
        <taxon>Haplorrhini</taxon>
        <taxon>Platyrrhini</taxon>
        <taxon>Cebidae</taxon>
        <taxon>Callitrichinae</taxon>
        <taxon>Saguinus</taxon>
    </lineage>
</organism>
<evidence type="ECO:0000256" key="2">
    <source>
        <dbReference type="ARBA" id="ARBA00023242"/>
    </source>
</evidence>
<evidence type="ECO:0000313" key="4">
    <source>
        <dbReference type="EMBL" id="KAK2087739.1"/>
    </source>
</evidence>
<feature type="compositionally biased region" description="Basic and acidic residues" evidence="3">
    <location>
        <begin position="275"/>
        <end position="284"/>
    </location>
</feature>
<evidence type="ECO:0000256" key="3">
    <source>
        <dbReference type="SAM" id="MobiDB-lite"/>
    </source>
</evidence>